<dbReference type="EMBL" id="JADFTS010000003">
    <property type="protein sequence ID" value="KAF9615093.1"/>
    <property type="molecule type" value="Genomic_DNA"/>
</dbReference>
<protein>
    <submittedName>
        <fullName evidence="1">Uncharacterized protein</fullName>
    </submittedName>
</protein>
<dbReference type="OrthoDB" id="1894463at2759"/>
<sequence length="93" mass="10467">MGIGCFAIGDEEFDLFHYLLSCFVHPLDLGVLGGSLALAEHVYPNRVGGMAFEATRRKNDMEQAICAMAPCFYVHRIIALVVSLEEWRNYTRV</sequence>
<accession>A0A835IEH7</accession>
<proteinExistence type="predicted"/>
<evidence type="ECO:0000313" key="2">
    <source>
        <dbReference type="Proteomes" id="UP000631114"/>
    </source>
</evidence>
<organism evidence="1 2">
    <name type="scientific">Coptis chinensis</name>
    <dbReference type="NCBI Taxonomy" id="261450"/>
    <lineage>
        <taxon>Eukaryota</taxon>
        <taxon>Viridiplantae</taxon>
        <taxon>Streptophyta</taxon>
        <taxon>Embryophyta</taxon>
        <taxon>Tracheophyta</taxon>
        <taxon>Spermatophyta</taxon>
        <taxon>Magnoliopsida</taxon>
        <taxon>Ranunculales</taxon>
        <taxon>Ranunculaceae</taxon>
        <taxon>Coptidoideae</taxon>
        <taxon>Coptis</taxon>
    </lineage>
</organism>
<name>A0A835IEH7_9MAGN</name>
<gene>
    <name evidence="1" type="ORF">IFM89_021664</name>
</gene>
<comment type="caution">
    <text evidence="1">The sequence shown here is derived from an EMBL/GenBank/DDBJ whole genome shotgun (WGS) entry which is preliminary data.</text>
</comment>
<reference evidence="1 2" key="1">
    <citation type="submission" date="2020-10" db="EMBL/GenBank/DDBJ databases">
        <title>The Coptis chinensis genome and diversification of protoberbering-type alkaloids.</title>
        <authorList>
            <person name="Wang B."/>
            <person name="Shu S."/>
            <person name="Song C."/>
            <person name="Liu Y."/>
        </authorList>
    </citation>
    <scope>NUCLEOTIDE SEQUENCE [LARGE SCALE GENOMIC DNA]</scope>
    <source>
        <strain evidence="1">HL-2020</strain>
        <tissue evidence="1">Leaf</tissue>
    </source>
</reference>
<evidence type="ECO:0000313" key="1">
    <source>
        <dbReference type="EMBL" id="KAF9615093.1"/>
    </source>
</evidence>
<keyword evidence="2" id="KW-1185">Reference proteome</keyword>
<dbReference type="Proteomes" id="UP000631114">
    <property type="component" value="Unassembled WGS sequence"/>
</dbReference>
<dbReference type="AlphaFoldDB" id="A0A835IEH7"/>